<dbReference type="Gene3D" id="1.10.10.1550">
    <property type="entry name" value="ROS/MUCR transcriptional regulator protein"/>
    <property type="match status" value="1"/>
</dbReference>
<dbReference type="AlphaFoldDB" id="A0A1G7YC96"/>
<dbReference type="RefSeq" id="WP_093744036.1">
    <property type="nucleotide sequence ID" value="NZ_FNBP01000015.1"/>
</dbReference>
<name>A0A1G7YC96_9RHOB</name>
<proteinExistence type="inferred from homology"/>
<evidence type="ECO:0000313" key="3">
    <source>
        <dbReference type="Proteomes" id="UP000199399"/>
    </source>
</evidence>
<dbReference type="GO" id="GO:0003677">
    <property type="term" value="F:DNA binding"/>
    <property type="evidence" value="ECO:0007669"/>
    <property type="project" value="InterPro"/>
</dbReference>
<dbReference type="OrthoDB" id="9809693at2"/>
<dbReference type="GO" id="GO:0006355">
    <property type="term" value="P:regulation of DNA-templated transcription"/>
    <property type="evidence" value="ECO:0007669"/>
    <property type="project" value="InterPro"/>
</dbReference>
<dbReference type="Proteomes" id="UP000199399">
    <property type="component" value="Unassembled WGS sequence"/>
</dbReference>
<accession>A0A1G7YC96</accession>
<organism evidence="2 3">
    <name type="scientific">Sulfitobacter delicatus</name>
    <dbReference type="NCBI Taxonomy" id="218672"/>
    <lineage>
        <taxon>Bacteria</taxon>
        <taxon>Pseudomonadati</taxon>
        <taxon>Pseudomonadota</taxon>
        <taxon>Alphaproteobacteria</taxon>
        <taxon>Rhodobacterales</taxon>
        <taxon>Roseobacteraceae</taxon>
        <taxon>Sulfitobacter</taxon>
    </lineage>
</organism>
<dbReference type="EMBL" id="FNBP01000015">
    <property type="protein sequence ID" value="SDG94014.1"/>
    <property type="molecule type" value="Genomic_DNA"/>
</dbReference>
<keyword evidence="3" id="KW-1185">Reference proteome</keyword>
<evidence type="ECO:0000256" key="1">
    <source>
        <dbReference type="ARBA" id="ARBA00007031"/>
    </source>
</evidence>
<protein>
    <submittedName>
        <fullName evidence="2">Predicted transcriptional regulator</fullName>
    </submittedName>
</protein>
<dbReference type="InterPro" id="IPR008807">
    <property type="entry name" value="ROS_MUCR"/>
</dbReference>
<dbReference type="GO" id="GO:0008270">
    <property type="term" value="F:zinc ion binding"/>
    <property type="evidence" value="ECO:0007669"/>
    <property type="project" value="InterPro"/>
</dbReference>
<sequence length="152" mass="16374">MPNVTHKQNLSDTAIATIVSGFASRSDVSIDDILTLVDRLRATPGSSLQTETAIPGMTVAPKAQAIPAAAVEQTMTEDTIFCLCCGKGFKMLKRHIGAEHGLTEAEYRAMFNLPADTPLVAPSYSKRKAEYAKRAGLGKYARDKSDRNAELS</sequence>
<evidence type="ECO:0000313" key="2">
    <source>
        <dbReference type="EMBL" id="SDG94014.1"/>
    </source>
</evidence>
<gene>
    <name evidence="2" type="ORF">SAMN04489759_1153</name>
</gene>
<comment type="similarity">
    <text evidence="1">Belongs to the ros/MucR family.</text>
</comment>
<dbReference type="Pfam" id="PF05443">
    <property type="entry name" value="ROS_MUCR"/>
    <property type="match status" value="1"/>
</dbReference>
<reference evidence="3" key="1">
    <citation type="submission" date="2016-10" db="EMBL/GenBank/DDBJ databases">
        <authorList>
            <person name="Varghese N."/>
            <person name="Submissions S."/>
        </authorList>
    </citation>
    <scope>NUCLEOTIDE SEQUENCE [LARGE SCALE GENOMIC DNA]</scope>
    <source>
        <strain evidence="3">DSM 16477</strain>
    </source>
</reference>
<dbReference type="InterPro" id="IPR041920">
    <property type="entry name" value="ROS/MUCR_sf"/>
</dbReference>
<dbReference type="STRING" id="218672.SAMN04489759_1153"/>